<dbReference type="Proteomes" id="UP000231192">
    <property type="component" value="Unassembled WGS sequence"/>
</dbReference>
<organism evidence="1 2">
    <name type="scientific">Candidatus Kaiserbacteria bacterium CG10_big_fil_rev_8_21_14_0_10_51_14</name>
    <dbReference type="NCBI Taxonomy" id="1974610"/>
    <lineage>
        <taxon>Bacteria</taxon>
        <taxon>Candidatus Kaiseribacteriota</taxon>
    </lineage>
</organism>
<dbReference type="EMBL" id="PFBK01000002">
    <property type="protein sequence ID" value="PIR84150.1"/>
    <property type="molecule type" value="Genomic_DNA"/>
</dbReference>
<dbReference type="AlphaFoldDB" id="A0A2H0UCR4"/>
<sequence>MGQQPSGSASLVVASPPAGLNTATYPLTCTNQGRTARAECSVQVSQPTIILVANPKTVPANGTSLIGWLTSGMKSCVVSSTDQSAFTAENAGNTSTSGVASSSPITAQTNFVLTCQTQGGGVRSATTTVTVSN</sequence>
<reference evidence="2" key="1">
    <citation type="submission" date="2017-09" db="EMBL/GenBank/DDBJ databases">
        <title>Depth-based differentiation of microbial function through sediment-hosted aquifers and enrichment of novel symbionts in the deep terrestrial subsurface.</title>
        <authorList>
            <person name="Probst A.J."/>
            <person name="Ladd B."/>
            <person name="Jarett J.K."/>
            <person name="Geller-Mcgrath D.E."/>
            <person name="Sieber C.M.K."/>
            <person name="Emerson J.B."/>
            <person name="Anantharaman K."/>
            <person name="Thomas B.C."/>
            <person name="Malmstrom R."/>
            <person name="Stieglmeier M."/>
            <person name="Klingl A."/>
            <person name="Woyke T."/>
            <person name="Ryan C.M."/>
            <person name="Banfield J.F."/>
        </authorList>
    </citation>
    <scope>NUCLEOTIDE SEQUENCE [LARGE SCALE GENOMIC DNA]</scope>
</reference>
<comment type="caution">
    <text evidence="1">The sequence shown here is derived from an EMBL/GenBank/DDBJ whole genome shotgun (WGS) entry which is preliminary data.</text>
</comment>
<evidence type="ECO:0000313" key="2">
    <source>
        <dbReference type="Proteomes" id="UP000231192"/>
    </source>
</evidence>
<proteinExistence type="predicted"/>
<name>A0A2H0UCR4_9BACT</name>
<protein>
    <recommendedName>
        <fullName evidence="3">Ig-like domain-containing protein</fullName>
    </recommendedName>
</protein>
<evidence type="ECO:0000313" key="1">
    <source>
        <dbReference type="EMBL" id="PIR84150.1"/>
    </source>
</evidence>
<evidence type="ECO:0008006" key="3">
    <source>
        <dbReference type="Google" id="ProtNLM"/>
    </source>
</evidence>
<accession>A0A2H0UCR4</accession>
<gene>
    <name evidence="1" type="ORF">COU18_00120</name>
</gene>